<keyword evidence="2" id="KW-1185">Reference proteome</keyword>
<comment type="caution">
    <text evidence="1">The sequence shown here is derived from an EMBL/GenBank/DDBJ whole genome shotgun (WGS) entry which is preliminary data.</text>
</comment>
<protein>
    <recommendedName>
        <fullName evidence="3">Porin domain-containing protein</fullName>
    </recommendedName>
</protein>
<reference evidence="1 2" key="1">
    <citation type="submission" date="2013-07" db="EMBL/GenBank/DDBJ databases">
        <title>Comparative Genomic and Metabolomic Analysis of Twelve Strains of Pseudoalteromonas luteoviolacea.</title>
        <authorList>
            <person name="Vynne N.G."/>
            <person name="Mansson M."/>
            <person name="Gram L."/>
        </authorList>
    </citation>
    <scope>NUCLEOTIDE SEQUENCE [LARGE SCALE GENOMIC DNA]</scope>
    <source>
        <strain evidence="1 2">DSM 6061</strain>
    </source>
</reference>
<evidence type="ECO:0008006" key="3">
    <source>
        <dbReference type="Google" id="ProtNLM"/>
    </source>
</evidence>
<evidence type="ECO:0000313" key="2">
    <source>
        <dbReference type="Proteomes" id="UP000076643"/>
    </source>
</evidence>
<dbReference type="Proteomes" id="UP000076643">
    <property type="component" value="Unassembled WGS sequence"/>
</dbReference>
<dbReference type="EMBL" id="AUYB01000112">
    <property type="protein sequence ID" value="KZN35412.1"/>
    <property type="molecule type" value="Genomic_DNA"/>
</dbReference>
<evidence type="ECO:0000313" key="1">
    <source>
        <dbReference type="EMBL" id="KZN35412.1"/>
    </source>
</evidence>
<proteinExistence type="predicted"/>
<dbReference type="PATRIC" id="fig|1365250.3.peg.3378"/>
<accession>A0A166W4V9</accession>
<organism evidence="1 2">
    <name type="scientific">Pseudoalteromonas luteoviolacea DSM 6061</name>
    <dbReference type="NCBI Taxonomy" id="1365250"/>
    <lineage>
        <taxon>Bacteria</taxon>
        <taxon>Pseudomonadati</taxon>
        <taxon>Pseudomonadota</taxon>
        <taxon>Gammaproteobacteria</taxon>
        <taxon>Alteromonadales</taxon>
        <taxon>Pseudoalteromonadaceae</taxon>
        <taxon>Pseudoalteromonas</taxon>
    </lineage>
</organism>
<name>A0A166W4V9_9GAMM</name>
<gene>
    <name evidence="1" type="ORF">N475_18895</name>
</gene>
<dbReference type="AlphaFoldDB" id="A0A166W4V9"/>
<sequence>MILGLAMNGAVYAEAQSNTLSHEFSGSVLFSDQFMPNGQRTEAAYSDEVVREKLYSVDLESTVRKGSNSVFMWLEYSRNPLDNGISSLFANTNEDAGTTEDGAGTSRLQVSSLYWQYALPDNMSSVLLGLAEVSMLVDTNDVANDEVGQFMAAGFVNNPGIDFPDYAPAIRYQGMSADEKWQWRALLSTAKGLADNGGNYTDTLSQIDGGEGIFSALEGQRQLANMTTLTLGSWHNSDTKRHGVYSAIYKQLGNLQLHSRLSHSRSYKSIVIEEDTPPSQTQFASLVAEYKYQAFTFASGMSYLSHEWTDGSSINTRMAECYVQYNWTKHLHMTFATQWHDGVINDDIKKPISANWQNVMSLRTVLYW</sequence>